<reference evidence="3 4" key="1">
    <citation type="submission" date="2017-11" db="EMBL/GenBank/DDBJ databases">
        <title>Infants hospitalized years apart are colonized by the same room-sourced microbial strains.</title>
        <authorList>
            <person name="Brooks B."/>
            <person name="Olm M.R."/>
            <person name="Firek B.A."/>
            <person name="Baker R."/>
            <person name="Thomas B.C."/>
            <person name="Morowitz M.J."/>
            <person name="Banfield J.F."/>
        </authorList>
    </citation>
    <scope>NUCLEOTIDE SEQUENCE [LARGE SCALE GENOMIC DNA]</scope>
    <source>
        <strain evidence="3">S2_009_000_R2_76</strain>
    </source>
</reference>
<evidence type="ECO:0000313" key="4">
    <source>
        <dbReference type="Proteomes" id="UP000249645"/>
    </source>
</evidence>
<dbReference type="Pfam" id="PF18962">
    <property type="entry name" value="Por_Secre_tail"/>
    <property type="match status" value="1"/>
</dbReference>
<dbReference type="AlphaFoldDB" id="A0A2W5F737"/>
<gene>
    <name evidence="3" type="ORF">DI598_02215</name>
</gene>
<dbReference type="Proteomes" id="UP000249645">
    <property type="component" value="Unassembled WGS sequence"/>
</dbReference>
<sequence length="503" mass="54462">MKRFLHTTCHIFGILMVFICFSNDAHAASVKINDPVVNVTDIKYRWRQDVNDLGIGAPEEWYSTNIQSANSGATPATLSPISKGVIYRIRLGGNFKVTVTATINGNTETCYISSWAPESSITYTAYYAPIDARNTTLYPETSPVWKKIPTSATEATSGLAPFYMQESNYLYNGQYWPADESQNMLVLPKTKTSSTFSPAPVRPDNPYFYMGGAYYIDNPGTVGQIGYTYGSQVATDRNNYPDGNGGFTSSSAQKYLNLGAEIESSIVFTNLVAPLTTYTILLVANVPFSGNGYTDSYGSGQSRSLSGTAKITMRGAFVTPSSVLPIELTSFNVANQGGIPKLEWNTATEINNKGFHIQRSSDGKNFNNIDFVASKGKNGNSSTPLSYSYSDLTAGKTGIWYYRLLQEDLDGKTDKTGVVHIDLNASTTNITVGPNPVASNLIIKNAAVGSSYVVYSVAGQTMLTGTVNSNTSFSVNVNALPSGMYVIKITGKAGTQTKKFMRQ</sequence>
<feature type="signal peptide" evidence="1">
    <location>
        <begin position="1"/>
        <end position="27"/>
    </location>
</feature>
<proteinExistence type="predicted"/>
<evidence type="ECO:0000256" key="1">
    <source>
        <dbReference type="SAM" id="SignalP"/>
    </source>
</evidence>
<feature type="chain" id="PRO_5016062456" description="Secretion system C-terminal sorting domain-containing protein" evidence="1">
    <location>
        <begin position="28"/>
        <end position="503"/>
    </location>
</feature>
<accession>A0A2W5F737</accession>
<dbReference type="NCBIfam" id="TIGR04183">
    <property type="entry name" value="Por_Secre_tail"/>
    <property type="match status" value="1"/>
</dbReference>
<dbReference type="InterPro" id="IPR026444">
    <property type="entry name" value="Secre_tail"/>
</dbReference>
<comment type="caution">
    <text evidence="3">The sequence shown here is derived from an EMBL/GenBank/DDBJ whole genome shotgun (WGS) entry which is preliminary data.</text>
</comment>
<keyword evidence="1" id="KW-0732">Signal</keyword>
<name>A0A2W5F737_9SPHI</name>
<evidence type="ECO:0000259" key="2">
    <source>
        <dbReference type="Pfam" id="PF18962"/>
    </source>
</evidence>
<dbReference type="EMBL" id="QFOI01000020">
    <property type="protein sequence ID" value="PZP51825.1"/>
    <property type="molecule type" value="Genomic_DNA"/>
</dbReference>
<evidence type="ECO:0000313" key="3">
    <source>
        <dbReference type="EMBL" id="PZP51825.1"/>
    </source>
</evidence>
<organism evidence="3 4">
    <name type="scientific">Pseudopedobacter saltans</name>
    <dbReference type="NCBI Taxonomy" id="151895"/>
    <lineage>
        <taxon>Bacteria</taxon>
        <taxon>Pseudomonadati</taxon>
        <taxon>Bacteroidota</taxon>
        <taxon>Sphingobacteriia</taxon>
        <taxon>Sphingobacteriales</taxon>
        <taxon>Sphingobacteriaceae</taxon>
        <taxon>Pseudopedobacter</taxon>
    </lineage>
</organism>
<feature type="domain" description="Secretion system C-terminal sorting" evidence="2">
    <location>
        <begin position="434"/>
        <end position="500"/>
    </location>
</feature>
<protein>
    <recommendedName>
        <fullName evidence="2">Secretion system C-terminal sorting domain-containing protein</fullName>
    </recommendedName>
</protein>